<dbReference type="Pfam" id="PF11116">
    <property type="entry name" value="DUF2624"/>
    <property type="match status" value="1"/>
</dbReference>
<name>A0ABS2QRA6_9BACI</name>
<evidence type="ECO:0008006" key="3">
    <source>
        <dbReference type="Google" id="ProtNLM"/>
    </source>
</evidence>
<protein>
    <recommendedName>
        <fullName evidence="3">tRNA methyltransferase</fullName>
    </recommendedName>
</protein>
<organism evidence="1 2">
    <name type="scientific">Priestia iocasae</name>
    <dbReference type="NCBI Taxonomy" id="2291674"/>
    <lineage>
        <taxon>Bacteria</taxon>
        <taxon>Bacillati</taxon>
        <taxon>Bacillota</taxon>
        <taxon>Bacilli</taxon>
        <taxon>Bacillales</taxon>
        <taxon>Bacillaceae</taxon>
        <taxon>Priestia</taxon>
    </lineage>
</organism>
<dbReference type="Proteomes" id="UP000809829">
    <property type="component" value="Unassembled WGS sequence"/>
</dbReference>
<evidence type="ECO:0000313" key="2">
    <source>
        <dbReference type="Proteomes" id="UP000809829"/>
    </source>
</evidence>
<dbReference type="EMBL" id="JAFBFC010000001">
    <property type="protein sequence ID" value="MBM7701502.1"/>
    <property type="molecule type" value="Genomic_DNA"/>
</dbReference>
<dbReference type="RefSeq" id="WP_205182860.1">
    <property type="nucleotide sequence ID" value="NZ_JAFBFC010000001.1"/>
</dbReference>
<accession>A0ABS2QRA6</accession>
<comment type="caution">
    <text evidence="1">The sequence shown here is derived from an EMBL/GenBank/DDBJ whole genome shotgun (WGS) entry which is preliminary data.</text>
</comment>
<evidence type="ECO:0000313" key="1">
    <source>
        <dbReference type="EMBL" id="MBM7701502.1"/>
    </source>
</evidence>
<dbReference type="InterPro" id="IPR020277">
    <property type="entry name" value="DUF2624"/>
</dbReference>
<gene>
    <name evidence="1" type="ORF">JOC83_000328</name>
</gene>
<keyword evidence="2" id="KW-1185">Reference proteome</keyword>
<proteinExistence type="predicted"/>
<sequence>MNIIQKVVNHKVNNITVNELLKFSKQYNIALTEQQAKALVSIMREKQIDLYNVKERRELIKKIAQVTDTETAKKVNELFQQLM</sequence>
<reference evidence="1 2" key="1">
    <citation type="submission" date="2021-01" db="EMBL/GenBank/DDBJ databases">
        <title>Genomic Encyclopedia of Type Strains, Phase IV (KMG-IV): sequencing the most valuable type-strain genomes for metagenomic binning, comparative biology and taxonomic classification.</title>
        <authorList>
            <person name="Goeker M."/>
        </authorList>
    </citation>
    <scope>NUCLEOTIDE SEQUENCE [LARGE SCALE GENOMIC DNA]</scope>
    <source>
        <strain evidence="1 2">DSM 104297</strain>
    </source>
</reference>